<protein>
    <submittedName>
        <fullName evidence="2">Uncharacterized protein</fullName>
    </submittedName>
</protein>
<feature type="coiled-coil region" evidence="1">
    <location>
        <begin position="220"/>
        <end position="254"/>
    </location>
</feature>
<organism evidence="2 3">
    <name type="scientific">Thalictrum thalictroides</name>
    <name type="common">Rue-anemone</name>
    <name type="synonym">Anemone thalictroides</name>
    <dbReference type="NCBI Taxonomy" id="46969"/>
    <lineage>
        <taxon>Eukaryota</taxon>
        <taxon>Viridiplantae</taxon>
        <taxon>Streptophyta</taxon>
        <taxon>Embryophyta</taxon>
        <taxon>Tracheophyta</taxon>
        <taxon>Spermatophyta</taxon>
        <taxon>Magnoliopsida</taxon>
        <taxon>Ranunculales</taxon>
        <taxon>Ranunculaceae</taxon>
        <taxon>Thalictroideae</taxon>
        <taxon>Thalictrum</taxon>
    </lineage>
</organism>
<keyword evidence="3" id="KW-1185">Reference proteome</keyword>
<dbReference type="AlphaFoldDB" id="A0A7J6X8L3"/>
<evidence type="ECO:0000256" key="1">
    <source>
        <dbReference type="SAM" id="Coils"/>
    </source>
</evidence>
<accession>A0A7J6X8L3</accession>
<dbReference type="EMBL" id="JABWDY010003162">
    <property type="protein sequence ID" value="KAF5206136.1"/>
    <property type="molecule type" value="Genomic_DNA"/>
</dbReference>
<gene>
    <name evidence="2" type="ORF">FRX31_004276</name>
</gene>
<reference evidence="2 3" key="1">
    <citation type="submission" date="2020-06" db="EMBL/GenBank/DDBJ databases">
        <title>Transcriptomic and genomic resources for Thalictrum thalictroides and T. hernandezii: Facilitating candidate gene discovery in an emerging model plant lineage.</title>
        <authorList>
            <person name="Arias T."/>
            <person name="Riano-Pachon D.M."/>
            <person name="Di Stilio V.S."/>
        </authorList>
    </citation>
    <scope>NUCLEOTIDE SEQUENCE [LARGE SCALE GENOMIC DNA]</scope>
    <source>
        <strain evidence="3">cv. WT478/WT964</strain>
        <tissue evidence="2">Leaves</tissue>
    </source>
</reference>
<proteinExistence type="predicted"/>
<comment type="caution">
    <text evidence="2">The sequence shown here is derived from an EMBL/GenBank/DDBJ whole genome shotgun (WGS) entry which is preliminary data.</text>
</comment>
<evidence type="ECO:0000313" key="3">
    <source>
        <dbReference type="Proteomes" id="UP000554482"/>
    </source>
</evidence>
<keyword evidence="1" id="KW-0175">Coiled coil</keyword>
<name>A0A7J6X8L3_THATH</name>
<sequence length="270" mass="30641">MIRTKSLTHQQTLPYSWRVYESEAMTAESSIKHMYNGRANQNGHFSVKLKLLLVLTLSHFATPLDLQQLKVKEPSLSLSLPLFSMDELNPHTPCKETHISGVRRSSRVSTKTKEWNDYMNPRYPRKKKSDKRLATERAELLLQSNGKSGLNLAMGAMSEVIRVADCIKASKLKTSRDDFMAWDNSLEALEKLGMNVGSLRARVQQCVEIKAEAASDLKICGELRVEQARVKAELNELERKSKTLDANIKIFEAKCKGNEVRFRSVVNSSW</sequence>
<dbReference type="Proteomes" id="UP000554482">
    <property type="component" value="Unassembled WGS sequence"/>
</dbReference>
<evidence type="ECO:0000313" key="2">
    <source>
        <dbReference type="EMBL" id="KAF5206136.1"/>
    </source>
</evidence>